<organism evidence="2">
    <name type="scientific">Streptomyces sp. NBC_00049</name>
    <dbReference type="NCBI Taxonomy" id="2903617"/>
    <lineage>
        <taxon>Bacteria</taxon>
        <taxon>Bacillati</taxon>
        <taxon>Actinomycetota</taxon>
        <taxon>Actinomycetes</taxon>
        <taxon>Kitasatosporales</taxon>
        <taxon>Streptomycetaceae</taxon>
        <taxon>Streptomyces</taxon>
    </lineage>
</organism>
<dbReference type="EMBL" id="CP108264">
    <property type="protein sequence ID" value="WTU77910.1"/>
    <property type="molecule type" value="Genomic_DNA"/>
</dbReference>
<proteinExistence type="predicted"/>
<feature type="region of interest" description="Disordered" evidence="1">
    <location>
        <begin position="1"/>
        <end position="29"/>
    </location>
</feature>
<evidence type="ECO:0000313" key="2">
    <source>
        <dbReference type="EMBL" id="WTU77910.1"/>
    </source>
</evidence>
<reference evidence="2" key="1">
    <citation type="submission" date="2022-10" db="EMBL/GenBank/DDBJ databases">
        <title>The complete genomes of actinobacterial strains from the NBC collection.</title>
        <authorList>
            <person name="Joergensen T.S."/>
            <person name="Alvarez Arevalo M."/>
            <person name="Sterndorff E.B."/>
            <person name="Faurdal D."/>
            <person name="Vuksanovic O."/>
            <person name="Mourched A.-S."/>
            <person name="Charusanti P."/>
            <person name="Shaw S."/>
            <person name="Blin K."/>
            <person name="Weber T."/>
        </authorList>
    </citation>
    <scope>NUCLEOTIDE SEQUENCE</scope>
    <source>
        <strain evidence="2">NBC_00049</strain>
    </source>
</reference>
<sequence length="129" mass="14535">MPLQDPDNVLSGWVPARDPGPAPDLSQLDDTDPVVAEWLLADHPWAEPERTRRRQVELRETIERSHPDSPPWVRQAEIDAAEPDQAYVARMRRSLEAQRQLDDPMYAYPPALIGPMGSLWAPPVPSARA</sequence>
<accession>A0AAU2K2E2</accession>
<gene>
    <name evidence="2" type="ORF">OG327_33965</name>
</gene>
<protein>
    <submittedName>
        <fullName evidence="2">Uncharacterized protein</fullName>
    </submittedName>
</protein>
<name>A0AAU2K2E2_9ACTN</name>
<dbReference type="AlphaFoldDB" id="A0AAU2K2E2"/>
<evidence type="ECO:0000256" key="1">
    <source>
        <dbReference type="SAM" id="MobiDB-lite"/>
    </source>
</evidence>